<dbReference type="GO" id="GO:0005886">
    <property type="term" value="C:plasma membrane"/>
    <property type="evidence" value="ECO:0007669"/>
    <property type="project" value="UniProtKB-SubCell"/>
</dbReference>
<feature type="transmembrane region" description="Helical" evidence="7">
    <location>
        <begin position="253"/>
        <end position="271"/>
    </location>
</feature>
<dbReference type="InterPro" id="IPR020846">
    <property type="entry name" value="MFS_dom"/>
</dbReference>
<feature type="transmembrane region" description="Helical" evidence="7">
    <location>
        <begin position="73"/>
        <end position="91"/>
    </location>
</feature>
<keyword evidence="3" id="KW-1003">Cell membrane</keyword>
<evidence type="ECO:0000256" key="4">
    <source>
        <dbReference type="ARBA" id="ARBA00022692"/>
    </source>
</evidence>
<name>A0A9Q4C678_9EURY</name>
<evidence type="ECO:0000256" key="1">
    <source>
        <dbReference type="ARBA" id="ARBA00004651"/>
    </source>
</evidence>
<evidence type="ECO:0000256" key="3">
    <source>
        <dbReference type="ARBA" id="ARBA00022475"/>
    </source>
</evidence>
<evidence type="ECO:0000313" key="9">
    <source>
        <dbReference type="EMBL" id="MCX2819144.1"/>
    </source>
</evidence>
<organism evidence="9 10">
    <name type="scientific">Halorutilus salinus</name>
    <dbReference type="NCBI Taxonomy" id="2487751"/>
    <lineage>
        <taxon>Archaea</taxon>
        <taxon>Methanobacteriati</taxon>
        <taxon>Methanobacteriota</taxon>
        <taxon>Stenosarchaea group</taxon>
        <taxon>Halobacteria</taxon>
        <taxon>Halorutilales</taxon>
        <taxon>Halorutilaceae</taxon>
        <taxon>Halorutilus</taxon>
    </lineage>
</organism>
<evidence type="ECO:0000256" key="2">
    <source>
        <dbReference type="ARBA" id="ARBA00022448"/>
    </source>
</evidence>
<keyword evidence="6 7" id="KW-0472">Membrane</keyword>
<dbReference type="InterPro" id="IPR050171">
    <property type="entry name" value="MFS_Transporters"/>
</dbReference>
<feature type="transmembrane region" description="Helical" evidence="7">
    <location>
        <begin position="41"/>
        <end position="61"/>
    </location>
</feature>
<comment type="caution">
    <text evidence="9">The sequence shown here is derived from an EMBL/GenBank/DDBJ whole genome shotgun (WGS) entry which is preliminary data.</text>
</comment>
<dbReference type="PROSITE" id="PS50850">
    <property type="entry name" value="MFS"/>
    <property type="match status" value="1"/>
</dbReference>
<feature type="transmembrane region" description="Helical" evidence="7">
    <location>
        <begin position="206"/>
        <end position="226"/>
    </location>
</feature>
<evidence type="ECO:0000256" key="6">
    <source>
        <dbReference type="ARBA" id="ARBA00023136"/>
    </source>
</evidence>
<dbReference type="PANTHER" id="PTHR23517">
    <property type="entry name" value="RESISTANCE PROTEIN MDTM, PUTATIVE-RELATED-RELATED"/>
    <property type="match status" value="1"/>
</dbReference>
<dbReference type="AlphaFoldDB" id="A0A9Q4C678"/>
<evidence type="ECO:0000256" key="7">
    <source>
        <dbReference type="SAM" id="Phobius"/>
    </source>
</evidence>
<feature type="domain" description="Major facilitator superfamily (MFS) profile" evidence="8">
    <location>
        <begin position="1"/>
        <end position="396"/>
    </location>
</feature>
<keyword evidence="2" id="KW-0813">Transport</keyword>
<feature type="transmembrane region" description="Helical" evidence="7">
    <location>
        <begin position="307"/>
        <end position="326"/>
    </location>
</feature>
<dbReference type="InterPro" id="IPR011701">
    <property type="entry name" value="MFS"/>
</dbReference>
<evidence type="ECO:0000313" key="10">
    <source>
        <dbReference type="Proteomes" id="UP001149411"/>
    </source>
</evidence>
<feature type="transmembrane region" description="Helical" evidence="7">
    <location>
        <begin position="283"/>
        <end position="301"/>
    </location>
</feature>
<keyword evidence="4 7" id="KW-0812">Transmembrane</keyword>
<proteinExistence type="predicted"/>
<feature type="transmembrane region" description="Helical" evidence="7">
    <location>
        <begin position="373"/>
        <end position="393"/>
    </location>
</feature>
<reference evidence="9" key="1">
    <citation type="submission" date="2022-09" db="EMBL/GenBank/DDBJ databases">
        <title>Haloadaptaus new haloarchaeum isolated from saline soil.</title>
        <authorList>
            <person name="Duran-Viseras A."/>
            <person name="Sanchez-Porro C."/>
            <person name="Ventosa A."/>
        </authorList>
    </citation>
    <scope>NUCLEOTIDE SEQUENCE</scope>
    <source>
        <strain evidence="9">F3-133</strain>
    </source>
</reference>
<evidence type="ECO:0000256" key="5">
    <source>
        <dbReference type="ARBA" id="ARBA00022989"/>
    </source>
</evidence>
<keyword evidence="10" id="KW-1185">Reference proteome</keyword>
<feature type="transmembrane region" description="Helical" evidence="7">
    <location>
        <begin position="157"/>
        <end position="176"/>
    </location>
</feature>
<dbReference type="RefSeq" id="WP_266087169.1">
    <property type="nucleotide sequence ID" value="NZ_RKLV01000006.1"/>
</dbReference>
<feature type="transmembrane region" description="Helical" evidence="7">
    <location>
        <begin position="97"/>
        <end position="118"/>
    </location>
</feature>
<feature type="transmembrane region" description="Helical" evidence="7">
    <location>
        <begin position="130"/>
        <end position="151"/>
    </location>
</feature>
<feature type="transmembrane region" description="Helical" evidence="7">
    <location>
        <begin position="347"/>
        <end position="367"/>
    </location>
</feature>
<protein>
    <submittedName>
        <fullName evidence="9">MFS transporter</fullName>
    </submittedName>
</protein>
<dbReference type="Proteomes" id="UP001149411">
    <property type="component" value="Unassembled WGS sequence"/>
</dbReference>
<sequence>MSEDRSIIGITSVSHAAVHTYELSIPILMVPWLNEFGVSRFILGIVVGVGYALFGLGALPGGVLSDRIGSRPLIITCLVGMATGFLTMSVVPGLAGVAVGLCVWGASASVYHPAGLTLISKGVDRRGRALGYHGIAGNIGIGAGPFVTAVLLVFFDWQAVAVVLAVPAIAAAVFALRLDIDEPVATDGGGEETGDTDAGFVAESRALFASTFALVFVVVMASGLYYRGILTFLPDILGDTVEFNPGLGLEFEASRYVYSALLAVGVAGQYVGGRLADGETERWMAVGYGTLAVIALAFVPALPSSTALVAVSLVLGFFLFTVQPLYQNTIARSTPEKARGVSYGYTYLGVFGVGALGATVAGAILTYSTTTVMFVVLAGIAAVGASAAARLYVKRQN</sequence>
<dbReference type="SUPFAM" id="SSF103473">
    <property type="entry name" value="MFS general substrate transporter"/>
    <property type="match status" value="1"/>
</dbReference>
<gene>
    <name evidence="9" type="ORF">EGH25_07235</name>
</gene>
<comment type="subcellular location">
    <subcellularLocation>
        <location evidence="1">Cell membrane</location>
        <topology evidence="1">Multi-pass membrane protein</topology>
    </subcellularLocation>
</comment>
<dbReference type="PANTHER" id="PTHR23517:SF3">
    <property type="entry name" value="INTEGRAL MEMBRANE TRANSPORT PROTEIN"/>
    <property type="match status" value="1"/>
</dbReference>
<dbReference type="InterPro" id="IPR036259">
    <property type="entry name" value="MFS_trans_sf"/>
</dbReference>
<evidence type="ECO:0000259" key="8">
    <source>
        <dbReference type="PROSITE" id="PS50850"/>
    </source>
</evidence>
<dbReference type="GO" id="GO:0022857">
    <property type="term" value="F:transmembrane transporter activity"/>
    <property type="evidence" value="ECO:0007669"/>
    <property type="project" value="InterPro"/>
</dbReference>
<dbReference type="EMBL" id="RKLV01000006">
    <property type="protein sequence ID" value="MCX2819144.1"/>
    <property type="molecule type" value="Genomic_DNA"/>
</dbReference>
<accession>A0A9Q4C678</accession>
<keyword evidence="5 7" id="KW-1133">Transmembrane helix</keyword>
<dbReference type="Pfam" id="PF07690">
    <property type="entry name" value="MFS_1"/>
    <property type="match status" value="1"/>
</dbReference>
<dbReference type="Gene3D" id="1.20.1250.20">
    <property type="entry name" value="MFS general substrate transporter like domains"/>
    <property type="match status" value="1"/>
</dbReference>